<keyword evidence="2" id="KW-1185">Reference proteome</keyword>
<dbReference type="PANTHER" id="PTHR47890:SF1">
    <property type="entry name" value="LD24308P"/>
    <property type="match status" value="1"/>
</dbReference>
<reference evidence="1 2" key="1">
    <citation type="journal article" date="2024" name="bioRxiv">
        <title>A reference genome for Trichogramma kaykai: A tiny desert-dwelling parasitoid wasp with competing sex-ratio distorters.</title>
        <authorList>
            <person name="Culotta J."/>
            <person name="Lindsey A.R."/>
        </authorList>
    </citation>
    <scope>NUCLEOTIDE SEQUENCE [LARGE SCALE GENOMIC DNA]</scope>
    <source>
        <strain evidence="1 2">KSX58</strain>
    </source>
</reference>
<evidence type="ECO:0000313" key="1">
    <source>
        <dbReference type="EMBL" id="KAL3383604.1"/>
    </source>
</evidence>
<name>A0ABD2VSL6_9HYME</name>
<dbReference type="AlphaFoldDB" id="A0ABD2VSL6"/>
<dbReference type="InterPro" id="IPR032062">
    <property type="entry name" value="DUF4803"/>
</dbReference>
<evidence type="ECO:0000313" key="2">
    <source>
        <dbReference type="Proteomes" id="UP001627154"/>
    </source>
</evidence>
<dbReference type="Pfam" id="PF16061">
    <property type="entry name" value="DUF4803"/>
    <property type="match status" value="1"/>
</dbReference>
<dbReference type="PANTHER" id="PTHR47890">
    <property type="entry name" value="LD24308P"/>
    <property type="match status" value="1"/>
</dbReference>
<protein>
    <submittedName>
        <fullName evidence="1">Uncharacterized protein</fullName>
    </submittedName>
</protein>
<dbReference type="Proteomes" id="UP001627154">
    <property type="component" value="Unassembled WGS sequence"/>
</dbReference>
<sequence length="216" mass="25066">MLRNCKSDGDRIELCYSEPGSSRTYEYVKKDHHIFGTNNGRKQCHRNLTLTRGASPSNPENLCNICVCTNEDMLRQKRVSLAEVTSNVQANKVIVGLRLKIDLDVLHLEIEEAEIKPVGMIDESTKSWQNNNLEKDYSSPYTYSSKYKVISWDSRSFSLDDVQLDKGYVLTGVKFEYDINGFFKIAARGHKYNYEEGKLEKLEEFYWRHSDSKKLR</sequence>
<comment type="caution">
    <text evidence="1">The sequence shown here is derived from an EMBL/GenBank/DDBJ whole genome shotgun (WGS) entry which is preliminary data.</text>
</comment>
<dbReference type="EMBL" id="JBJJXI010000187">
    <property type="protein sequence ID" value="KAL3383604.1"/>
    <property type="molecule type" value="Genomic_DNA"/>
</dbReference>
<gene>
    <name evidence="1" type="ORF">TKK_020507</name>
</gene>
<organism evidence="1 2">
    <name type="scientific">Trichogramma kaykai</name>
    <dbReference type="NCBI Taxonomy" id="54128"/>
    <lineage>
        <taxon>Eukaryota</taxon>
        <taxon>Metazoa</taxon>
        <taxon>Ecdysozoa</taxon>
        <taxon>Arthropoda</taxon>
        <taxon>Hexapoda</taxon>
        <taxon>Insecta</taxon>
        <taxon>Pterygota</taxon>
        <taxon>Neoptera</taxon>
        <taxon>Endopterygota</taxon>
        <taxon>Hymenoptera</taxon>
        <taxon>Apocrita</taxon>
        <taxon>Proctotrupomorpha</taxon>
        <taxon>Chalcidoidea</taxon>
        <taxon>Trichogrammatidae</taxon>
        <taxon>Trichogramma</taxon>
    </lineage>
</organism>
<proteinExistence type="predicted"/>
<accession>A0ABD2VSL6</accession>